<name>A0A841LAI7_9SPHN</name>
<keyword evidence="3" id="KW-1185">Reference proteome</keyword>
<feature type="domain" description="RES" evidence="1">
    <location>
        <begin position="30"/>
        <end position="159"/>
    </location>
</feature>
<gene>
    <name evidence="2" type="ORF">FHS79_003653</name>
</gene>
<evidence type="ECO:0000259" key="1">
    <source>
        <dbReference type="SMART" id="SM00953"/>
    </source>
</evidence>
<comment type="caution">
    <text evidence="2">The sequence shown here is derived from an EMBL/GenBank/DDBJ whole genome shotgun (WGS) entry which is preliminary data.</text>
</comment>
<proteinExistence type="predicted"/>
<evidence type="ECO:0000313" key="3">
    <source>
        <dbReference type="Proteomes" id="UP000538147"/>
    </source>
</evidence>
<organism evidence="2 3">
    <name type="scientific">Polymorphobacter multimanifer</name>
    <dbReference type="NCBI Taxonomy" id="1070431"/>
    <lineage>
        <taxon>Bacteria</taxon>
        <taxon>Pseudomonadati</taxon>
        <taxon>Pseudomonadota</taxon>
        <taxon>Alphaproteobacteria</taxon>
        <taxon>Sphingomonadales</taxon>
        <taxon>Sphingosinicellaceae</taxon>
        <taxon>Polymorphobacter</taxon>
    </lineage>
</organism>
<protein>
    <submittedName>
        <fullName evidence="2">RES domain-containing protein</fullName>
    </submittedName>
</protein>
<dbReference type="SMART" id="SM00953">
    <property type="entry name" value="RES"/>
    <property type="match status" value="1"/>
</dbReference>
<evidence type="ECO:0000313" key="2">
    <source>
        <dbReference type="EMBL" id="MBB6229450.1"/>
    </source>
</evidence>
<dbReference type="Proteomes" id="UP000538147">
    <property type="component" value="Unassembled WGS sequence"/>
</dbReference>
<dbReference type="EMBL" id="JACIIV010000051">
    <property type="protein sequence ID" value="MBB6229450.1"/>
    <property type="molecule type" value="Genomic_DNA"/>
</dbReference>
<dbReference type="AlphaFoldDB" id="A0A841LAI7"/>
<accession>A0A841LAI7</accession>
<sequence>MNRWALADAPRKAIAGRWWRMLSPRWHHDPLSGAGAARAGGRWNAPGMAALYLSADHGTAIAEYMQALIHPGTLAPYYVKADAILDLTDADVRKQAGIEQSMLTLPWRRIRDIDRAEPASWHMAREALLAGFAGCRVPSVQGRGINLVLWCWGEIGAQVTLIDPTGDLRP</sequence>
<dbReference type="InterPro" id="IPR014914">
    <property type="entry name" value="RES_dom"/>
</dbReference>
<dbReference type="RefSeq" id="WP_243453559.1">
    <property type="nucleotide sequence ID" value="NZ_BMOX01000123.1"/>
</dbReference>
<dbReference type="Pfam" id="PF08808">
    <property type="entry name" value="RES"/>
    <property type="match status" value="1"/>
</dbReference>
<reference evidence="2 3" key="1">
    <citation type="submission" date="2020-08" db="EMBL/GenBank/DDBJ databases">
        <title>Genomic Encyclopedia of Type Strains, Phase IV (KMG-IV): sequencing the most valuable type-strain genomes for metagenomic binning, comparative biology and taxonomic classification.</title>
        <authorList>
            <person name="Goeker M."/>
        </authorList>
    </citation>
    <scope>NUCLEOTIDE SEQUENCE [LARGE SCALE GENOMIC DNA]</scope>
    <source>
        <strain evidence="2 3">DSM 102189</strain>
    </source>
</reference>